<evidence type="ECO:0000256" key="1">
    <source>
        <dbReference type="SAM" id="MobiDB-lite"/>
    </source>
</evidence>
<dbReference type="AlphaFoldDB" id="A0A8E2ARR7"/>
<organism evidence="2 3">
    <name type="scientific">Obba rivulosa</name>
    <dbReference type="NCBI Taxonomy" id="1052685"/>
    <lineage>
        <taxon>Eukaryota</taxon>
        <taxon>Fungi</taxon>
        <taxon>Dikarya</taxon>
        <taxon>Basidiomycota</taxon>
        <taxon>Agaricomycotina</taxon>
        <taxon>Agaricomycetes</taxon>
        <taxon>Polyporales</taxon>
        <taxon>Gelatoporiaceae</taxon>
        <taxon>Obba</taxon>
    </lineage>
</organism>
<feature type="compositionally biased region" description="Basic residues" evidence="1">
    <location>
        <begin position="71"/>
        <end position="82"/>
    </location>
</feature>
<dbReference type="OrthoDB" id="5360893at2759"/>
<proteinExistence type="predicted"/>
<protein>
    <submittedName>
        <fullName evidence="2">Uncharacterized protein</fullName>
    </submittedName>
</protein>
<accession>A0A8E2ARR7</accession>
<name>A0A8E2ARR7_9APHY</name>
<feature type="compositionally biased region" description="Polar residues" evidence="1">
    <location>
        <begin position="84"/>
        <end position="93"/>
    </location>
</feature>
<sequence>MSVIEPGQRWEEYLPVVDVCEAVLKTGWRGPWSFEVIHPYLKSLIGAADNPAGRRCSTGRIWQGTTPMSRRGGRARQSRVTRRFWSSSSSEGM</sequence>
<dbReference type="Proteomes" id="UP000250043">
    <property type="component" value="Unassembled WGS sequence"/>
</dbReference>
<feature type="region of interest" description="Disordered" evidence="1">
    <location>
        <begin position="56"/>
        <end position="93"/>
    </location>
</feature>
<evidence type="ECO:0000313" key="3">
    <source>
        <dbReference type="Proteomes" id="UP000250043"/>
    </source>
</evidence>
<reference evidence="2 3" key="1">
    <citation type="submission" date="2016-07" db="EMBL/GenBank/DDBJ databases">
        <title>Draft genome of the white-rot fungus Obba rivulosa 3A-2.</title>
        <authorList>
            <consortium name="DOE Joint Genome Institute"/>
            <person name="Miettinen O."/>
            <person name="Riley R."/>
            <person name="Acob R."/>
            <person name="Barry K."/>
            <person name="Cullen D."/>
            <person name="De Vries R."/>
            <person name="Hainaut M."/>
            <person name="Hatakka A."/>
            <person name="Henrissat B."/>
            <person name="Hilden K."/>
            <person name="Kuo R."/>
            <person name="Labutti K."/>
            <person name="Lipzen A."/>
            <person name="Makela M.R."/>
            <person name="Sandor L."/>
            <person name="Spatafora J.W."/>
            <person name="Grigoriev I.V."/>
            <person name="Hibbett D.S."/>
        </authorList>
    </citation>
    <scope>NUCLEOTIDE SEQUENCE [LARGE SCALE GENOMIC DNA]</scope>
    <source>
        <strain evidence="2 3">3A-2</strain>
    </source>
</reference>
<keyword evidence="3" id="KW-1185">Reference proteome</keyword>
<dbReference type="EMBL" id="KV722581">
    <property type="protein sequence ID" value="OCH85492.1"/>
    <property type="molecule type" value="Genomic_DNA"/>
</dbReference>
<gene>
    <name evidence="2" type="ORF">OBBRIDRAFT_798139</name>
</gene>
<evidence type="ECO:0000313" key="2">
    <source>
        <dbReference type="EMBL" id="OCH85492.1"/>
    </source>
</evidence>